<dbReference type="Proteomes" id="UP000013232">
    <property type="component" value="Unassembled WGS sequence"/>
</dbReference>
<evidence type="ECO:0000256" key="2">
    <source>
        <dbReference type="SAM" id="Phobius"/>
    </source>
</evidence>
<comment type="caution">
    <text evidence="3">The sequence shown here is derived from an EMBL/GenBank/DDBJ whole genome shotgun (WGS) entry which is preliminary data.</text>
</comment>
<dbReference type="Gene3D" id="3.30.420.380">
    <property type="match status" value="1"/>
</dbReference>
<keyword evidence="2" id="KW-0812">Transmembrane</keyword>
<protein>
    <submittedName>
        <fullName evidence="3">General secretion pathway protein L</fullName>
    </submittedName>
</protein>
<keyword evidence="2" id="KW-0472">Membrane</keyword>
<sequence length="290" mass="30321">MSDRDGRTAQRGRSAPRHWPRADEHVAILDGAQTSLLTITVPPSKRKDRPALIAYALEARLAREVDQEHVTIVADTAASAGANPDARQLAVLVAGTARLRQVCAQFDTLQRPLHRAVSIFECLAASPECWQLASGDGRSAALRTGTGSAIAFDLPQRNDGGDTGGHGQADDDGRVEAIAAMLDFALRDAGSPPQRIELAFTPALPAECCDTLAHRTGVALQPLGFDAVWARSAQAHTLLHGGFAPKVGVGASLWTTLRWPALAAGTALALAGIAMAAGVLADRGEAARLA</sequence>
<feature type="transmembrane region" description="Helical" evidence="2">
    <location>
        <begin position="259"/>
        <end position="281"/>
    </location>
</feature>
<name>N6XWQ5_THAL4</name>
<gene>
    <name evidence="3" type="ORF">C666_18560</name>
</gene>
<dbReference type="EMBL" id="AMXE01000145">
    <property type="protein sequence ID" value="ENO83720.1"/>
    <property type="molecule type" value="Genomic_DNA"/>
</dbReference>
<dbReference type="AlphaFoldDB" id="N6XWQ5"/>
<organism evidence="3 4">
    <name type="scientific">Thauera linaloolentis (strain DSM 12138 / JCM 21573 / CCUG 41526 / CIP 105981 / IAM 15112 / NBRC 102519 / 47Lol)</name>
    <dbReference type="NCBI Taxonomy" id="1123367"/>
    <lineage>
        <taxon>Bacteria</taxon>
        <taxon>Pseudomonadati</taxon>
        <taxon>Pseudomonadota</taxon>
        <taxon>Betaproteobacteria</taxon>
        <taxon>Rhodocyclales</taxon>
        <taxon>Zoogloeaceae</taxon>
        <taxon>Thauera</taxon>
    </lineage>
</organism>
<feature type="region of interest" description="Disordered" evidence="1">
    <location>
        <begin position="1"/>
        <end position="22"/>
    </location>
</feature>
<accession>N6XWQ5</accession>
<feature type="non-terminal residue" evidence="3">
    <location>
        <position position="290"/>
    </location>
</feature>
<evidence type="ECO:0000313" key="4">
    <source>
        <dbReference type="Proteomes" id="UP000013232"/>
    </source>
</evidence>
<keyword evidence="4" id="KW-1185">Reference proteome</keyword>
<dbReference type="InterPro" id="IPR043129">
    <property type="entry name" value="ATPase_NBD"/>
</dbReference>
<keyword evidence="2" id="KW-1133">Transmembrane helix</keyword>
<evidence type="ECO:0000256" key="1">
    <source>
        <dbReference type="SAM" id="MobiDB-lite"/>
    </source>
</evidence>
<reference evidence="3 4" key="1">
    <citation type="submission" date="2012-09" db="EMBL/GenBank/DDBJ databases">
        <title>Draft Genome Sequences of 6 Strains from Genus Thauera.</title>
        <authorList>
            <person name="Liu B."/>
            <person name="Shapleigh J.P."/>
            <person name="Frostegard A.H."/>
        </authorList>
    </citation>
    <scope>NUCLEOTIDE SEQUENCE [LARGE SCALE GENOMIC DNA]</scope>
    <source>
        <strain evidence="4">47Lol / DSM 12138</strain>
    </source>
</reference>
<dbReference type="STRING" id="1123367.GCA_000621305_01400"/>
<proteinExistence type="predicted"/>
<dbReference type="SUPFAM" id="SSF53067">
    <property type="entry name" value="Actin-like ATPase domain"/>
    <property type="match status" value="1"/>
</dbReference>
<evidence type="ECO:0000313" key="3">
    <source>
        <dbReference type="EMBL" id="ENO83720.1"/>
    </source>
</evidence>